<comment type="caution">
    <text evidence="1">The sequence shown here is derived from an EMBL/GenBank/DDBJ whole genome shotgun (WGS) entry which is preliminary data.</text>
</comment>
<sequence length="138" mass="15507">MPQNREFHFGKVHWTPDLQFFWWLEVGANPDLKIDLIFGFDKGLTIGWLTIGSRWRKSLEVVVVTFLVVGDWSRSRSDDGLATVGGGGASLEVVVRGEVDDVGGVDGRKIVEQAGKRVIRLFWGWNLGRNRRGRGRLG</sequence>
<reference evidence="2" key="1">
    <citation type="submission" date="2024-07" db="EMBL/GenBank/DDBJ databases">
        <title>Two chromosome-level genome assemblies of Korean endemic species Abeliophyllum distichum and Forsythia ovata (Oleaceae).</title>
        <authorList>
            <person name="Jang H."/>
        </authorList>
    </citation>
    <scope>NUCLEOTIDE SEQUENCE [LARGE SCALE GENOMIC DNA]</scope>
</reference>
<accession>A0ABD1TXY5</accession>
<dbReference type="EMBL" id="JBFOLK010000004">
    <property type="protein sequence ID" value="KAL2517594.1"/>
    <property type="molecule type" value="Genomic_DNA"/>
</dbReference>
<gene>
    <name evidence="1" type="ORF">Adt_13841</name>
</gene>
<dbReference type="Proteomes" id="UP001604336">
    <property type="component" value="Unassembled WGS sequence"/>
</dbReference>
<dbReference type="AlphaFoldDB" id="A0ABD1TXY5"/>
<evidence type="ECO:0000313" key="2">
    <source>
        <dbReference type="Proteomes" id="UP001604336"/>
    </source>
</evidence>
<proteinExistence type="predicted"/>
<evidence type="ECO:0000313" key="1">
    <source>
        <dbReference type="EMBL" id="KAL2517594.1"/>
    </source>
</evidence>
<keyword evidence="2" id="KW-1185">Reference proteome</keyword>
<organism evidence="1 2">
    <name type="scientific">Abeliophyllum distichum</name>
    <dbReference type="NCBI Taxonomy" id="126358"/>
    <lineage>
        <taxon>Eukaryota</taxon>
        <taxon>Viridiplantae</taxon>
        <taxon>Streptophyta</taxon>
        <taxon>Embryophyta</taxon>
        <taxon>Tracheophyta</taxon>
        <taxon>Spermatophyta</taxon>
        <taxon>Magnoliopsida</taxon>
        <taxon>eudicotyledons</taxon>
        <taxon>Gunneridae</taxon>
        <taxon>Pentapetalae</taxon>
        <taxon>asterids</taxon>
        <taxon>lamiids</taxon>
        <taxon>Lamiales</taxon>
        <taxon>Oleaceae</taxon>
        <taxon>Forsythieae</taxon>
        <taxon>Abeliophyllum</taxon>
    </lineage>
</organism>
<protein>
    <submittedName>
        <fullName evidence="1">Uncharacterized protein</fullName>
    </submittedName>
</protein>
<name>A0ABD1TXY5_9LAMI</name>